<accession>A0AA35YNU6</accession>
<dbReference type="InterPro" id="IPR012093">
    <property type="entry name" value="Pirin"/>
</dbReference>
<keyword evidence="8" id="KW-1185">Reference proteome</keyword>
<dbReference type="InterPro" id="IPR014710">
    <property type="entry name" value="RmlC-like_jellyroll"/>
</dbReference>
<dbReference type="Pfam" id="PF02678">
    <property type="entry name" value="Pirin"/>
    <property type="match status" value="1"/>
</dbReference>
<dbReference type="AlphaFoldDB" id="A0AA35YNU6"/>
<feature type="domain" description="Pirin C-terminal" evidence="6">
    <location>
        <begin position="272"/>
        <end position="375"/>
    </location>
</feature>
<name>A0AA35YNU6_LACSI</name>
<evidence type="ECO:0000313" key="8">
    <source>
        <dbReference type="Proteomes" id="UP001177003"/>
    </source>
</evidence>
<evidence type="ECO:0000256" key="1">
    <source>
        <dbReference type="ARBA" id="ARBA00004123"/>
    </source>
</evidence>
<evidence type="ECO:0000256" key="4">
    <source>
        <dbReference type="RuleBase" id="RU003457"/>
    </source>
</evidence>
<feature type="domain" description="Pirin N-terminal" evidence="5">
    <location>
        <begin position="125"/>
        <end position="218"/>
    </location>
</feature>
<evidence type="ECO:0008006" key="9">
    <source>
        <dbReference type="Google" id="ProtNLM"/>
    </source>
</evidence>
<protein>
    <recommendedName>
        <fullName evidence="9">Pirin-like protein</fullName>
    </recommendedName>
</protein>
<comment type="similarity">
    <text evidence="2 4">Belongs to the pirin family.</text>
</comment>
<dbReference type="CDD" id="cd02909">
    <property type="entry name" value="cupin_pirin_N"/>
    <property type="match status" value="1"/>
</dbReference>
<dbReference type="InterPro" id="IPR011051">
    <property type="entry name" value="RmlC_Cupin_sf"/>
</dbReference>
<reference evidence="7" key="1">
    <citation type="submission" date="2023-04" db="EMBL/GenBank/DDBJ databases">
        <authorList>
            <person name="Vijverberg K."/>
            <person name="Xiong W."/>
            <person name="Schranz E."/>
        </authorList>
    </citation>
    <scope>NUCLEOTIDE SEQUENCE</scope>
</reference>
<sequence length="386" mass="43078">MSFVSCNGKRIKRMVSIGAHLIPPRHHHPLHPELAFHKSNTHTHYIYTLITPYQTQITDSKKYMIKSLTSTIATHLTTRLTAFSGRNSSKFVMTTASEEVGFSAPRLVMKKVLAKSQSEGDGAVVRRSIGRPELKSLDPFLMLDEFSVSAPAGFPDHPHRGFETVTYMLEGAFTHQDFSGHKGTIRAGDVQWMTAGRGIIHSEMPAASGVQTGLQLWINLSSKDKMVEPNYQELLREEIKTVERGGVKVTIIAGESMGVKSPVYTRTPTMFLDFTLESGAQIHQQIPESWNSFVYALEGEGVFGSMDSKPVSAHHVLVLSQGDGLSVWNRGSNPLRFVLIGGQPINEPVVQYGPFVMNTQDEIEKTLQDYQYCQNGFEMAKYWRSQ</sequence>
<dbReference type="EMBL" id="OX465079">
    <property type="protein sequence ID" value="CAI9277505.1"/>
    <property type="molecule type" value="Genomic_DNA"/>
</dbReference>
<dbReference type="GO" id="GO:0005634">
    <property type="term" value="C:nucleus"/>
    <property type="evidence" value="ECO:0007669"/>
    <property type="project" value="UniProtKB-SubCell"/>
</dbReference>
<evidence type="ECO:0000256" key="2">
    <source>
        <dbReference type="ARBA" id="ARBA00008416"/>
    </source>
</evidence>
<evidence type="ECO:0000259" key="6">
    <source>
        <dbReference type="Pfam" id="PF05726"/>
    </source>
</evidence>
<proteinExistence type="inferred from homology"/>
<evidence type="ECO:0000259" key="5">
    <source>
        <dbReference type="Pfam" id="PF02678"/>
    </source>
</evidence>
<keyword evidence="3" id="KW-0539">Nucleus</keyword>
<dbReference type="Gene3D" id="2.60.120.10">
    <property type="entry name" value="Jelly Rolls"/>
    <property type="match status" value="2"/>
</dbReference>
<dbReference type="InterPro" id="IPR008778">
    <property type="entry name" value="Pirin_C_dom"/>
</dbReference>
<dbReference type="Proteomes" id="UP001177003">
    <property type="component" value="Chromosome 3"/>
</dbReference>
<dbReference type="Pfam" id="PF05726">
    <property type="entry name" value="Pirin_C"/>
    <property type="match status" value="1"/>
</dbReference>
<comment type="subcellular location">
    <subcellularLocation>
        <location evidence="1">Nucleus</location>
    </subcellularLocation>
</comment>
<dbReference type="PANTHER" id="PTHR13903:SF8">
    <property type="entry name" value="PIRIN"/>
    <property type="match status" value="1"/>
</dbReference>
<dbReference type="FunFam" id="2.60.120.10:FF:000055">
    <property type="entry name" value="pirin"/>
    <property type="match status" value="1"/>
</dbReference>
<evidence type="ECO:0000313" key="7">
    <source>
        <dbReference type="EMBL" id="CAI9277505.1"/>
    </source>
</evidence>
<dbReference type="PANTHER" id="PTHR13903">
    <property type="entry name" value="PIRIN-RELATED"/>
    <property type="match status" value="1"/>
</dbReference>
<dbReference type="CDD" id="cd02247">
    <property type="entry name" value="cupin_pirin_C"/>
    <property type="match status" value="1"/>
</dbReference>
<dbReference type="InterPro" id="IPR003829">
    <property type="entry name" value="Pirin_N_dom"/>
</dbReference>
<evidence type="ECO:0000256" key="3">
    <source>
        <dbReference type="ARBA" id="ARBA00023242"/>
    </source>
</evidence>
<dbReference type="SUPFAM" id="SSF51182">
    <property type="entry name" value="RmlC-like cupins"/>
    <property type="match status" value="1"/>
</dbReference>
<gene>
    <name evidence="7" type="ORF">LSALG_LOCUS17428</name>
</gene>
<organism evidence="7 8">
    <name type="scientific">Lactuca saligna</name>
    <name type="common">Willowleaf lettuce</name>
    <dbReference type="NCBI Taxonomy" id="75948"/>
    <lineage>
        <taxon>Eukaryota</taxon>
        <taxon>Viridiplantae</taxon>
        <taxon>Streptophyta</taxon>
        <taxon>Embryophyta</taxon>
        <taxon>Tracheophyta</taxon>
        <taxon>Spermatophyta</taxon>
        <taxon>Magnoliopsida</taxon>
        <taxon>eudicotyledons</taxon>
        <taxon>Gunneridae</taxon>
        <taxon>Pentapetalae</taxon>
        <taxon>asterids</taxon>
        <taxon>campanulids</taxon>
        <taxon>Asterales</taxon>
        <taxon>Asteraceae</taxon>
        <taxon>Cichorioideae</taxon>
        <taxon>Cichorieae</taxon>
        <taxon>Lactucinae</taxon>
        <taxon>Lactuca</taxon>
    </lineage>
</organism>